<keyword evidence="2" id="KW-0560">Oxidoreductase</keyword>
<dbReference type="GO" id="GO:0016616">
    <property type="term" value="F:oxidoreductase activity, acting on the CH-OH group of donors, NAD or NADP as acceptor"/>
    <property type="evidence" value="ECO:0007669"/>
    <property type="project" value="UniProtKB-ARBA"/>
</dbReference>
<dbReference type="SUPFAM" id="SSF51735">
    <property type="entry name" value="NAD(P)-binding Rossmann-fold domains"/>
    <property type="match status" value="1"/>
</dbReference>
<dbReference type="AlphaFoldDB" id="A0A2U1ZT07"/>
<sequence length="255" mass="26364">MTTATTRPRALVTGASTGIGAATVRGLRAAGWDVVATARRVERLEALAEETGCTWIAADLTVADDVTRLAAAVVEGGPLSAVVNNAGGAIGADPVATGSPEDWARMYEMNVLGTLRVTQALLPHLEADGGGDVLVVTSTAGHEPYPGGGGYTAAKHAERLIPLTLRQELVGRPVRIIEVAPGMVATEEFSLNRFAGDADRAAAVYAGVAEPLVADDVADVITWTLTRPAHVNIDLVIVRPRAQATSTLVARETSG</sequence>
<evidence type="ECO:0000313" key="4">
    <source>
        <dbReference type="Proteomes" id="UP000245166"/>
    </source>
</evidence>
<dbReference type="PANTHER" id="PTHR42901">
    <property type="entry name" value="ALCOHOL DEHYDROGENASE"/>
    <property type="match status" value="1"/>
</dbReference>
<evidence type="ECO:0000256" key="1">
    <source>
        <dbReference type="ARBA" id="ARBA00006484"/>
    </source>
</evidence>
<dbReference type="EMBL" id="PYHR01000002">
    <property type="protein sequence ID" value="PWD50119.1"/>
    <property type="molecule type" value="Genomic_DNA"/>
</dbReference>
<evidence type="ECO:0000313" key="3">
    <source>
        <dbReference type="EMBL" id="PWD50119.1"/>
    </source>
</evidence>
<proteinExistence type="inferred from homology"/>
<dbReference type="InterPro" id="IPR036291">
    <property type="entry name" value="NAD(P)-bd_dom_sf"/>
</dbReference>
<name>A0A2U1ZT07_9MICO</name>
<dbReference type="InterPro" id="IPR002347">
    <property type="entry name" value="SDR_fam"/>
</dbReference>
<dbReference type="Proteomes" id="UP000245166">
    <property type="component" value="Unassembled WGS sequence"/>
</dbReference>
<accession>A0A2U1ZT07</accession>
<dbReference type="PRINTS" id="PR00081">
    <property type="entry name" value="GDHRDH"/>
</dbReference>
<dbReference type="FunFam" id="3.40.50.720:FF:000047">
    <property type="entry name" value="NADP-dependent L-serine/L-allo-threonine dehydrogenase"/>
    <property type="match status" value="1"/>
</dbReference>
<comment type="caution">
    <text evidence="3">The sequence shown here is derived from an EMBL/GenBank/DDBJ whole genome shotgun (WGS) entry which is preliminary data.</text>
</comment>
<comment type="similarity">
    <text evidence="1">Belongs to the short-chain dehydrogenases/reductases (SDR) family.</text>
</comment>
<dbReference type="RefSeq" id="WP_109228503.1">
    <property type="nucleotide sequence ID" value="NZ_PYHR01000002.1"/>
</dbReference>
<dbReference type="PANTHER" id="PTHR42901:SF1">
    <property type="entry name" value="ALCOHOL DEHYDROGENASE"/>
    <property type="match status" value="1"/>
</dbReference>
<keyword evidence="4" id="KW-1185">Reference proteome</keyword>
<reference evidence="3 4" key="1">
    <citation type="submission" date="2018-03" db="EMBL/GenBank/DDBJ databases">
        <title>Genome assembly of novel Miniimonas species PCH200.</title>
        <authorList>
            <person name="Thakur V."/>
            <person name="Kumar V."/>
            <person name="Singh D."/>
        </authorList>
    </citation>
    <scope>NUCLEOTIDE SEQUENCE [LARGE SCALE GENOMIC DNA]</scope>
    <source>
        <strain evidence="3 4">PCH200</strain>
    </source>
</reference>
<organism evidence="3 4">
    <name type="scientific">Serinibacter arcticus</name>
    <dbReference type="NCBI Taxonomy" id="1655435"/>
    <lineage>
        <taxon>Bacteria</taxon>
        <taxon>Bacillati</taxon>
        <taxon>Actinomycetota</taxon>
        <taxon>Actinomycetes</taxon>
        <taxon>Micrococcales</taxon>
        <taxon>Beutenbergiaceae</taxon>
        <taxon>Serinibacter</taxon>
    </lineage>
</organism>
<dbReference type="Gene3D" id="3.40.50.720">
    <property type="entry name" value="NAD(P)-binding Rossmann-like Domain"/>
    <property type="match status" value="1"/>
</dbReference>
<dbReference type="Pfam" id="PF00106">
    <property type="entry name" value="adh_short"/>
    <property type="match status" value="1"/>
</dbReference>
<evidence type="ECO:0000256" key="2">
    <source>
        <dbReference type="ARBA" id="ARBA00023002"/>
    </source>
</evidence>
<protein>
    <submittedName>
        <fullName evidence="3">Oxidoreductase</fullName>
    </submittedName>
</protein>
<dbReference type="OrthoDB" id="9775296at2"/>
<gene>
    <name evidence="3" type="ORF">C8046_04990</name>
</gene>